<organism evidence="8">
    <name type="scientific">Pinguiococcus pyrenoidosus</name>
    <dbReference type="NCBI Taxonomy" id="172671"/>
    <lineage>
        <taxon>Eukaryota</taxon>
        <taxon>Sar</taxon>
        <taxon>Stramenopiles</taxon>
        <taxon>Ochrophyta</taxon>
        <taxon>Pinguiophyceae</taxon>
        <taxon>Pinguiochrysidales</taxon>
        <taxon>Pinguiochrysidaceae</taxon>
        <taxon>Pinguiococcus</taxon>
    </lineage>
</organism>
<name>A0A7R9UFL3_9STRA</name>
<dbReference type="InterPro" id="IPR007305">
    <property type="entry name" value="Vesicle_transpt_Got1/SFT2"/>
</dbReference>
<dbReference type="GO" id="GO:0042147">
    <property type="term" value="P:retrograde transport, endosome to Golgi"/>
    <property type="evidence" value="ECO:0007669"/>
    <property type="project" value="InterPro"/>
</dbReference>
<dbReference type="InterPro" id="IPR045176">
    <property type="entry name" value="Got1"/>
</dbReference>
<evidence type="ECO:0000256" key="4">
    <source>
        <dbReference type="ARBA" id="ARBA00023034"/>
    </source>
</evidence>
<evidence type="ECO:0000256" key="1">
    <source>
        <dbReference type="ARBA" id="ARBA00004653"/>
    </source>
</evidence>
<evidence type="ECO:0000256" key="6">
    <source>
        <dbReference type="ARBA" id="ARBA00025799"/>
    </source>
</evidence>
<protein>
    <recommendedName>
        <fullName evidence="9">Vesicle transport protein</fullName>
    </recommendedName>
</protein>
<dbReference type="AlphaFoldDB" id="A0A7R9UFL3"/>
<dbReference type="GO" id="GO:0005829">
    <property type="term" value="C:cytosol"/>
    <property type="evidence" value="ECO:0007669"/>
    <property type="project" value="GOC"/>
</dbReference>
<reference evidence="8" key="1">
    <citation type="submission" date="2021-01" db="EMBL/GenBank/DDBJ databases">
        <authorList>
            <person name="Corre E."/>
            <person name="Pelletier E."/>
            <person name="Niang G."/>
            <person name="Scheremetjew M."/>
            <person name="Finn R."/>
            <person name="Kale V."/>
            <person name="Holt S."/>
            <person name="Cochrane G."/>
            <person name="Meng A."/>
            <person name="Brown T."/>
            <person name="Cohen L."/>
        </authorList>
    </citation>
    <scope>NUCLEOTIDE SEQUENCE</scope>
    <source>
        <strain evidence="8">CCMP2078</strain>
    </source>
</reference>
<dbReference type="EMBL" id="HBEA01016067">
    <property type="protein sequence ID" value="CAD8262758.1"/>
    <property type="molecule type" value="Transcribed_RNA"/>
</dbReference>
<feature type="transmembrane region" description="Helical" evidence="7">
    <location>
        <begin position="33"/>
        <end position="53"/>
    </location>
</feature>
<dbReference type="PANTHER" id="PTHR21493">
    <property type="entry name" value="CGI-141-RELATED/LIPASE CONTAINING PROTEIN"/>
    <property type="match status" value="1"/>
</dbReference>
<keyword evidence="2 7" id="KW-0812">Transmembrane</keyword>
<keyword evidence="3 7" id="KW-1133">Transmembrane helix</keyword>
<dbReference type="Pfam" id="PF04178">
    <property type="entry name" value="Got1"/>
    <property type="match status" value="1"/>
</dbReference>
<comment type="subcellular location">
    <subcellularLocation>
        <location evidence="1">Golgi apparatus membrane</location>
        <topology evidence="1">Multi-pass membrane protein</topology>
    </subcellularLocation>
</comment>
<dbReference type="PANTHER" id="PTHR21493:SF9">
    <property type="entry name" value="GOLGI TRANSPORT PROTEIN 1-RELATED"/>
    <property type="match status" value="1"/>
</dbReference>
<evidence type="ECO:0000313" key="8">
    <source>
        <dbReference type="EMBL" id="CAD8262758.1"/>
    </source>
</evidence>
<sequence length="119" mass="12935">MSQLQKIGAGVLALGCLFLALGVLFLLDTALLVIGNILFISGVVMTIGLSRTIRFFTKRERMRGTICLACGMLLVLVRWPLFGMILEVGGIVTLFRAFVPIITSYLPDMGSLFGEGLPR</sequence>
<dbReference type="GO" id="GO:0006888">
    <property type="term" value="P:endoplasmic reticulum to Golgi vesicle-mediated transport"/>
    <property type="evidence" value="ECO:0007669"/>
    <property type="project" value="InterPro"/>
</dbReference>
<evidence type="ECO:0008006" key="9">
    <source>
        <dbReference type="Google" id="ProtNLM"/>
    </source>
</evidence>
<accession>A0A7R9UFL3</accession>
<comment type="similarity">
    <text evidence="6">Belongs to the GOT1 family.</text>
</comment>
<dbReference type="GO" id="GO:0000139">
    <property type="term" value="C:Golgi membrane"/>
    <property type="evidence" value="ECO:0007669"/>
    <property type="project" value="UniProtKB-SubCell"/>
</dbReference>
<keyword evidence="5 7" id="KW-0472">Membrane</keyword>
<feature type="transmembrane region" description="Helical" evidence="7">
    <location>
        <begin position="7"/>
        <end position="27"/>
    </location>
</feature>
<gene>
    <name evidence="8" type="ORF">PPYR1160_LOCUS12260</name>
</gene>
<evidence type="ECO:0000256" key="2">
    <source>
        <dbReference type="ARBA" id="ARBA00022692"/>
    </source>
</evidence>
<keyword evidence="4" id="KW-0333">Golgi apparatus</keyword>
<proteinExistence type="inferred from homology"/>
<evidence type="ECO:0000256" key="7">
    <source>
        <dbReference type="SAM" id="Phobius"/>
    </source>
</evidence>
<evidence type="ECO:0000256" key="3">
    <source>
        <dbReference type="ARBA" id="ARBA00022989"/>
    </source>
</evidence>
<evidence type="ECO:0000256" key="5">
    <source>
        <dbReference type="ARBA" id="ARBA00023136"/>
    </source>
</evidence>